<comment type="caution">
    <text evidence="1">The sequence shown here is derived from an EMBL/GenBank/DDBJ whole genome shotgun (WGS) entry which is preliminary data.</text>
</comment>
<gene>
    <name evidence="1" type="ORF">F383_21073</name>
</gene>
<protein>
    <submittedName>
        <fullName evidence="1">50s ribosomal l34</fullName>
    </submittedName>
</protein>
<organism evidence="1 2">
    <name type="scientific">Gossypium arboreum</name>
    <name type="common">Tree cotton</name>
    <name type="synonym">Gossypium nanking</name>
    <dbReference type="NCBI Taxonomy" id="29729"/>
    <lineage>
        <taxon>Eukaryota</taxon>
        <taxon>Viridiplantae</taxon>
        <taxon>Streptophyta</taxon>
        <taxon>Embryophyta</taxon>
        <taxon>Tracheophyta</taxon>
        <taxon>Spermatophyta</taxon>
        <taxon>Magnoliopsida</taxon>
        <taxon>eudicotyledons</taxon>
        <taxon>Gunneridae</taxon>
        <taxon>Pentapetalae</taxon>
        <taxon>rosids</taxon>
        <taxon>malvids</taxon>
        <taxon>Malvales</taxon>
        <taxon>Malvaceae</taxon>
        <taxon>Malvoideae</taxon>
        <taxon>Gossypium</taxon>
    </lineage>
</organism>
<dbReference type="EMBL" id="JRRC01179187">
    <property type="protein sequence ID" value="KHG01238.1"/>
    <property type="molecule type" value="Genomic_DNA"/>
</dbReference>
<evidence type="ECO:0000313" key="1">
    <source>
        <dbReference type="EMBL" id="KHG01238.1"/>
    </source>
</evidence>
<reference evidence="2" key="1">
    <citation type="submission" date="2014-09" db="EMBL/GenBank/DDBJ databases">
        <authorList>
            <person name="Mudge J."/>
            <person name="Ramaraj T."/>
            <person name="Lindquist I.E."/>
            <person name="Bharti A.K."/>
            <person name="Sundararajan A."/>
            <person name="Cameron C.T."/>
            <person name="Woodward J.E."/>
            <person name="May G.D."/>
            <person name="Brubaker C."/>
            <person name="Broadhvest J."/>
            <person name="Wilkins T.A."/>
        </authorList>
    </citation>
    <scope>NUCLEOTIDE SEQUENCE</scope>
    <source>
        <strain evidence="2">cv. AKA8401</strain>
    </source>
</reference>
<dbReference type="Proteomes" id="UP000032142">
    <property type="component" value="Unassembled WGS sequence"/>
</dbReference>
<keyword evidence="2" id="KW-1185">Reference proteome</keyword>
<proteinExistence type="predicted"/>
<sequence>MIQAPINLHEQRSVHSSLEGCFLASRSPETSISTKQKGTHGILVCMAWRGGYARMEASSRVNGRWGLCENCWRMLQH</sequence>
<evidence type="ECO:0000313" key="2">
    <source>
        <dbReference type="Proteomes" id="UP000032142"/>
    </source>
</evidence>
<name>A0A0B0MGG8_GOSAR</name>
<accession>A0A0B0MGG8</accession>
<dbReference type="AlphaFoldDB" id="A0A0B0MGG8"/>